<comment type="caution">
    <text evidence="1">The sequence shown here is derived from an EMBL/GenBank/DDBJ whole genome shotgun (WGS) entry which is preliminary data.</text>
</comment>
<protein>
    <submittedName>
        <fullName evidence="1">Uncharacterized protein</fullName>
    </submittedName>
</protein>
<dbReference type="Proteomes" id="UP000233551">
    <property type="component" value="Unassembled WGS sequence"/>
</dbReference>
<dbReference type="PANTHER" id="PTHR35317:SF24">
    <property type="entry name" value="RETROVIRUS-RELATED POL POLYPROTEIN FROM TRANSPOSON TNT 1-94"/>
    <property type="match status" value="1"/>
</dbReference>
<dbReference type="PANTHER" id="PTHR35317">
    <property type="entry name" value="OS04G0629600 PROTEIN"/>
    <property type="match status" value="1"/>
</dbReference>
<proteinExistence type="predicted"/>
<reference evidence="1 2" key="1">
    <citation type="submission" date="2017-11" db="EMBL/GenBank/DDBJ databases">
        <title>De-novo sequencing of pomegranate (Punica granatum L.) genome.</title>
        <authorList>
            <person name="Akparov Z."/>
            <person name="Amiraslanov A."/>
            <person name="Hajiyeva S."/>
            <person name="Abbasov M."/>
            <person name="Kaur K."/>
            <person name="Hamwieh A."/>
            <person name="Solovyev V."/>
            <person name="Salamov A."/>
            <person name="Braich B."/>
            <person name="Kosarev P."/>
            <person name="Mahmoud A."/>
            <person name="Hajiyev E."/>
            <person name="Babayeva S."/>
            <person name="Izzatullayeva V."/>
            <person name="Mammadov A."/>
            <person name="Mammadov A."/>
            <person name="Sharifova S."/>
            <person name="Ojaghi J."/>
            <person name="Eynullazada K."/>
            <person name="Bayramov B."/>
            <person name="Abdulazimova A."/>
            <person name="Shahmuradov I."/>
        </authorList>
    </citation>
    <scope>NUCLEOTIDE SEQUENCE [LARGE SCALE GENOMIC DNA]</scope>
    <source>
        <strain evidence="2">cv. AG2017</strain>
        <tissue evidence="1">Leaf</tissue>
    </source>
</reference>
<evidence type="ECO:0000313" key="1">
    <source>
        <dbReference type="EMBL" id="PKI59508.1"/>
    </source>
</evidence>
<organism evidence="1 2">
    <name type="scientific">Punica granatum</name>
    <name type="common">Pomegranate</name>
    <dbReference type="NCBI Taxonomy" id="22663"/>
    <lineage>
        <taxon>Eukaryota</taxon>
        <taxon>Viridiplantae</taxon>
        <taxon>Streptophyta</taxon>
        <taxon>Embryophyta</taxon>
        <taxon>Tracheophyta</taxon>
        <taxon>Spermatophyta</taxon>
        <taxon>Magnoliopsida</taxon>
        <taxon>eudicotyledons</taxon>
        <taxon>Gunneridae</taxon>
        <taxon>Pentapetalae</taxon>
        <taxon>rosids</taxon>
        <taxon>malvids</taxon>
        <taxon>Myrtales</taxon>
        <taxon>Lythraceae</taxon>
        <taxon>Punica</taxon>
    </lineage>
</organism>
<gene>
    <name evidence="1" type="ORF">CRG98_020139</name>
</gene>
<keyword evidence="2" id="KW-1185">Reference proteome</keyword>
<accession>A0A2I0JT79</accession>
<evidence type="ECO:0000313" key="2">
    <source>
        <dbReference type="Proteomes" id="UP000233551"/>
    </source>
</evidence>
<sequence>MNAMSAAFGPHTFIAQCSRSFPSGKNTLHQSVWSTKMINAVGIWISALVSSCPPKKDLIEFNPLIRMALKLHLHAKNPASLRQEEAGLTGFFAMAPPVLDGENYQAWAVRMKTSMDSCDLWEAVEQDFEVAPLPDNPTLNQKDRTTRKAKAKSHLYPAVSPTIFTKIMRSESAKAIWDFLKTRYEGDEKVRGMKVLNLMREFGRQ</sequence>
<dbReference type="AlphaFoldDB" id="A0A2I0JT79"/>
<dbReference type="Pfam" id="PF14223">
    <property type="entry name" value="Retrotran_gag_2"/>
    <property type="match status" value="1"/>
</dbReference>
<dbReference type="EMBL" id="PGOL01001269">
    <property type="protein sequence ID" value="PKI59508.1"/>
    <property type="molecule type" value="Genomic_DNA"/>
</dbReference>
<name>A0A2I0JT79_PUNGR</name>